<dbReference type="Gene3D" id="1.10.1200.10">
    <property type="entry name" value="ACP-like"/>
    <property type="match status" value="2"/>
</dbReference>
<keyword evidence="2" id="KW-0597">Phosphoprotein</keyword>
<accession>G0S4D3</accession>
<dbReference type="HOGENOM" id="CLU_000022_60_2_1"/>
<dbReference type="Gene3D" id="3.40.50.12780">
    <property type="entry name" value="N-terminal domain of ligase-like"/>
    <property type="match status" value="1"/>
</dbReference>
<dbReference type="InterPro" id="IPR042099">
    <property type="entry name" value="ANL_N_sf"/>
</dbReference>
<dbReference type="Pfam" id="PF00550">
    <property type="entry name" value="PP-binding"/>
    <property type="match status" value="2"/>
</dbReference>
<dbReference type="Pfam" id="PF00501">
    <property type="entry name" value="AMP-binding"/>
    <property type="match status" value="1"/>
</dbReference>
<evidence type="ECO:0000256" key="1">
    <source>
        <dbReference type="ARBA" id="ARBA00022450"/>
    </source>
</evidence>
<dbReference type="GO" id="GO:0016874">
    <property type="term" value="F:ligase activity"/>
    <property type="evidence" value="ECO:0007669"/>
    <property type="project" value="UniProtKB-KW"/>
</dbReference>
<dbReference type="CDD" id="cd19542">
    <property type="entry name" value="CT_NRPS-like"/>
    <property type="match status" value="1"/>
</dbReference>
<dbReference type="InterPro" id="IPR009081">
    <property type="entry name" value="PP-bd_ACP"/>
</dbReference>
<evidence type="ECO:0000259" key="5">
    <source>
        <dbReference type="PROSITE" id="PS50075"/>
    </source>
</evidence>
<dbReference type="STRING" id="759272.G0S4D3"/>
<dbReference type="CDD" id="cd05918">
    <property type="entry name" value="A_NRPS_SidN3_like"/>
    <property type="match status" value="1"/>
</dbReference>
<dbReference type="GO" id="GO:0044550">
    <property type="term" value="P:secondary metabolite biosynthetic process"/>
    <property type="evidence" value="ECO:0007669"/>
    <property type="project" value="TreeGrafter"/>
</dbReference>
<gene>
    <name evidence="6" type="ORF">CTHT_0039770</name>
</gene>
<evidence type="ECO:0000313" key="7">
    <source>
        <dbReference type="Proteomes" id="UP000008066"/>
    </source>
</evidence>
<comment type="similarity">
    <text evidence="4">Belongs to the NRP synthetase family.</text>
</comment>
<dbReference type="Pfam" id="PF24895">
    <property type="entry name" value="SIDD_N"/>
    <property type="match status" value="2"/>
</dbReference>
<dbReference type="FunFam" id="1.10.1200.10:FF:000005">
    <property type="entry name" value="Nonribosomal peptide synthetase 1"/>
    <property type="match status" value="2"/>
</dbReference>
<proteinExistence type="inferred from homology"/>
<dbReference type="EMBL" id="GL988041">
    <property type="protein sequence ID" value="EGS22091.1"/>
    <property type="molecule type" value="Genomic_DNA"/>
</dbReference>
<dbReference type="FunFam" id="3.30.559.30:FF:000003">
    <property type="entry name" value="Nonribosomal peptide synthase SidD"/>
    <property type="match status" value="1"/>
</dbReference>
<keyword evidence="7" id="KW-1185">Reference proteome</keyword>
<dbReference type="PROSITE" id="PS50075">
    <property type="entry name" value="CARRIER"/>
    <property type="match status" value="2"/>
</dbReference>
<organism evidence="7">
    <name type="scientific">Chaetomium thermophilum (strain DSM 1495 / CBS 144.50 / IMI 039719)</name>
    <name type="common">Thermochaetoides thermophila</name>
    <dbReference type="NCBI Taxonomy" id="759272"/>
    <lineage>
        <taxon>Eukaryota</taxon>
        <taxon>Fungi</taxon>
        <taxon>Dikarya</taxon>
        <taxon>Ascomycota</taxon>
        <taxon>Pezizomycotina</taxon>
        <taxon>Sordariomycetes</taxon>
        <taxon>Sordariomycetidae</taxon>
        <taxon>Sordariales</taxon>
        <taxon>Chaetomiaceae</taxon>
        <taxon>Thermochaetoides</taxon>
    </lineage>
</organism>
<evidence type="ECO:0000256" key="4">
    <source>
        <dbReference type="ARBA" id="ARBA00029454"/>
    </source>
</evidence>
<dbReference type="Gene3D" id="3.30.559.10">
    <property type="entry name" value="Chloramphenicol acetyltransferase-like domain"/>
    <property type="match status" value="2"/>
</dbReference>
<keyword evidence="3" id="KW-0436">Ligase</keyword>
<dbReference type="Gene3D" id="3.30.559.30">
    <property type="entry name" value="Nonribosomal peptide synthetase, condensation domain"/>
    <property type="match status" value="2"/>
</dbReference>
<dbReference type="PROSITE" id="PS00455">
    <property type="entry name" value="AMP_BINDING"/>
    <property type="match status" value="1"/>
</dbReference>
<dbReference type="PROSITE" id="PS00012">
    <property type="entry name" value="PHOSPHOPANTETHEINE"/>
    <property type="match status" value="1"/>
</dbReference>
<dbReference type="InterPro" id="IPR010071">
    <property type="entry name" value="AA_adenyl_dom"/>
</dbReference>
<dbReference type="Proteomes" id="UP000008066">
    <property type="component" value="Unassembled WGS sequence"/>
</dbReference>
<evidence type="ECO:0000256" key="2">
    <source>
        <dbReference type="ARBA" id="ARBA00022553"/>
    </source>
</evidence>
<dbReference type="InterPro" id="IPR023213">
    <property type="entry name" value="CAT-like_dom_sf"/>
</dbReference>
<keyword evidence="1" id="KW-0596">Phosphopantetheine</keyword>
<feature type="domain" description="Carrier" evidence="5">
    <location>
        <begin position="1516"/>
        <end position="1592"/>
    </location>
</feature>
<sequence length="2101" mass="231174">MGSIQQHFQDARLERACDGISAFEVASLSTDDLGAPLTPEIVLFAWFIVLLRTQEDGQVFFEWASENKQPASLRANEVMQDLDSKAEDVVAAISQRPLLHVEANFSDGRLDVYPVWRSHSMLSFTIARYTRGLADTVKMYLAAPDATIQSLLVPTQHDLDQIWGWNHKLPPTYNQCMHEIIAERARQHPDKEAICSWDGSLTYGEIERYSTALAYRLRDELGVQLHDFVPLCFEKSRWTIVAVMAVMKAGACMVMMDPSLPLARLQNMGQQVGAKVMVSSLSQQDLARSILPGGKQIVVEPSIFENSPDEKEPLAPVPPDALMYIIFTSGSTGTPKGVKISHCTYTSSAYPRAKAVGYADDWRVLDFASYAFDVSIDSMMLTLANSGCLCIPSDEDRLNDINGVMRRMRVNYCGITPSVARILDLDVISSLKGLGLGGEACSARDVNYWGQKARIIIGYGPCECTIGCTVNSSAATGRDYISIGPGNGAVIWIVDPNDHETLMPLGAVGELLVEGPIVGQGYLNDPDKTAAAFINDPRWLTAGHGRYPGRSGRLYKTGDLGRYDPDGSGGIVFVGRKDTQVKLRGQRVELGEIESQLRIRLPSDANIIAEIIVPQGSSQGQATLVAFVAPGSQAPKPQDTEIELTQLPEHLVAALSKADAEISKVLPRYMVPTAYIPVNYIPSLISGKTDRRRLKIFGTKVDIRQLTAEQVAAPREAAATDRPLTEMEQRLREAWAFTLRLDAENIRLNDNFFALGGDSLAAMRLSSVCRERGLDLSVIKTFGNPTLSTMAAVVVSLSNSQAEECKPFSLINQPVEDLIKEAAKACGCKATLIQDIYPCTATQEAHITLSLKSPEPYVAQRVSCIPSHFSVEAWKKAWDLVITDTPILRSRIVQLSAHPTLLQVVINGQIPWKHSTADLEDFLVEDRNDRINLGQALARWAIVEPAGTETRYMVWTLHHAVYDGWAEPLVLDKVRNVLRQIVDGAEEIQVPTAPSTMADFAKFLHDTDQIAMKEFWRQELEGAIGPQFPRVPSRDFIPNPDVIVERKISLSTSAAKFPFTLATLIRGAWALVSSRYSGNDDVVFGETLTGRDIALPGVEGIIGPLIATVPIRVRVDRQTAVGDYLQKIQQSVLARTPYQHMGMQNIRKVSRDAQYAVEAPSGIVIQPEPAEELAKELGFEVGDVVREAIHFNPYSFMLACGIVKDGLRVCASFDSRLVSVAQVERILGQLETACLELTKDLSRKVNQVPYLPPSELNQIWNWNREPPMFFDSRSGQLKVNSSAVQPGQAFHAQATIPWVCDLHNPTMLAPIGCPGELWLEGWFLTGDTVVYSPAWLVAGSPEVPGRNGKTQPTGAIVKLQEDGNLVFIGYKDSDSTQGQAVDVTELEVHIPTQLPSIPTAAVSTGRQVLLFVEDQQGEKTVEVLSGPQTIAETTIVGTVSVTLASLLKRFDKFVQNSLAPHLLPSAYVVVDKLPVSNGRVDRTLLQQVACKISSNTVQALRAGFQTAWETITPVQTTTTAAEDILRRAWAHILRLKAEKIDTSDNFFRLGGDSVLAMKLVSHLRSEGHGLTVADIFRNMRLADAAKVLKVNQFNQELPQGKVYQPFALLDVDAKAFVAEIRPKLADNEWTVKDVLPVTDSQALDIRATVNKPRTSVQYTYLLSGPSGFNRAQLIFACNQLVRANDILRTVFIEHESTFLQVVLESLEVPVMEHTASDDLEQSVRELCNAHAESEGAFRLGAPFLHFFIVEGKDGREGFVITLSHAQYDGVSLPILLRDLEAMYTGSLTAGSVPFSSYLAHTRDEVVLSKAVSYWSKLLKGSSLSILEGQSVPAGKALFRTKTIDGATQLPQHITTASLLSAAWGLVLARRLKTMDISFGGITGGRTIDSMPDAEKVQGPCYQFTPIRIPFQSQWTASDLLEFVQRQSAESMAYDFVGWDVISKKCTDWAASGHTFFNSIVHHQDWEDFDEMPFAGQSCKVGILNPHGDAAYPLKLVSFVKKGVLNVGVVGSESDEELVESLLNDLTAAISELAASPESSLFNEAPEVVQVELRPVKDSPPLIQATSRPILGSSRKTKSKYRRRLTSLENLWRNIKQKVKHH</sequence>
<dbReference type="Pfam" id="PF00668">
    <property type="entry name" value="Condensation"/>
    <property type="match status" value="2"/>
</dbReference>
<dbReference type="InterPro" id="IPR020845">
    <property type="entry name" value="AMP-binding_CS"/>
</dbReference>
<evidence type="ECO:0000313" key="6">
    <source>
        <dbReference type="EMBL" id="EGS22091.1"/>
    </source>
</evidence>
<dbReference type="PANTHER" id="PTHR45527:SF3">
    <property type="entry name" value="SIDEROPHORE SYNTHETASE (EUROFUNG)"/>
    <property type="match status" value="1"/>
</dbReference>
<dbReference type="InterPro" id="IPR020806">
    <property type="entry name" value="PKS_PP-bd"/>
</dbReference>
<dbReference type="CDD" id="cd19545">
    <property type="entry name" value="FUM14_C_NRPS-like"/>
    <property type="match status" value="1"/>
</dbReference>
<dbReference type="GO" id="GO:0043041">
    <property type="term" value="P:amino acid activation for nonribosomal peptide biosynthetic process"/>
    <property type="evidence" value="ECO:0007669"/>
    <property type="project" value="TreeGrafter"/>
</dbReference>
<dbReference type="InterPro" id="IPR001242">
    <property type="entry name" value="Condensation_dom"/>
</dbReference>
<dbReference type="InterPro" id="IPR006162">
    <property type="entry name" value="Ppantetheine_attach_site"/>
</dbReference>
<dbReference type="InterPro" id="IPR056896">
    <property type="entry name" value="SIDD_N"/>
</dbReference>
<evidence type="ECO:0000256" key="3">
    <source>
        <dbReference type="ARBA" id="ARBA00022598"/>
    </source>
</evidence>
<dbReference type="GO" id="GO:0005737">
    <property type="term" value="C:cytoplasm"/>
    <property type="evidence" value="ECO:0007669"/>
    <property type="project" value="TreeGrafter"/>
</dbReference>
<name>G0S4D3_CHATD</name>
<dbReference type="RefSeq" id="XP_006694387.1">
    <property type="nucleotide sequence ID" value="XM_006694324.1"/>
</dbReference>
<dbReference type="FunFam" id="3.40.50.12780:FF:000014">
    <property type="entry name" value="Nonribosomal peptide synthetase 1"/>
    <property type="match status" value="1"/>
</dbReference>
<dbReference type="OrthoDB" id="416786at2759"/>
<dbReference type="SUPFAM" id="SSF56801">
    <property type="entry name" value="Acetyl-CoA synthetase-like"/>
    <property type="match status" value="2"/>
</dbReference>
<dbReference type="Gene3D" id="3.30.300.30">
    <property type="match status" value="2"/>
</dbReference>
<dbReference type="SUPFAM" id="SSF47336">
    <property type="entry name" value="ACP-like"/>
    <property type="match status" value="2"/>
</dbReference>
<dbReference type="PANTHER" id="PTHR45527">
    <property type="entry name" value="NONRIBOSOMAL PEPTIDE SYNTHETASE"/>
    <property type="match status" value="1"/>
</dbReference>
<protein>
    <submittedName>
        <fullName evidence="6">Synthetase-like protein</fullName>
    </submittedName>
</protein>
<dbReference type="InterPro" id="IPR036736">
    <property type="entry name" value="ACP-like_sf"/>
</dbReference>
<dbReference type="KEGG" id="cthr:CTHT_0039770"/>
<dbReference type="OMA" id="IQYTMLY"/>
<feature type="domain" description="Carrier" evidence="5">
    <location>
        <begin position="722"/>
        <end position="798"/>
    </location>
</feature>
<dbReference type="SUPFAM" id="SSF52777">
    <property type="entry name" value="CoA-dependent acyltransferases"/>
    <property type="match status" value="4"/>
</dbReference>
<dbReference type="SMART" id="SM00823">
    <property type="entry name" value="PKS_PP"/>
    <property type="match status" value="2"/>
</dbReference>
<dbReference type="NCBIfam" id="TIGR01733">
    <property type="entry name" value="AA-adenyl-dom"/>
    <property type="match status" value="1"/>
</dbReference>
<dbReference type="GO" id="GO:0031177">
    <property type="term" value="F:phosphopantetheine binding"/>
    <property type="evidence" value="ECO:0007669"/>
    <property type="project" value="InterPro"/>
</dbReference>
<dbReference type="InterPro" id="IPR045851">
    <property type="entry name" value="AMP-bd_C_sf"/>
</dbReference>
<dbReference type="FunFam" id="3.30.300.30:FF:000015">
    <property type="entry name" value="Nonribosomal peptide synthase SidD"/>
    <property type="match status" value="1"/>
</dbReference>
<dbReference type="GeneID" id="18258015"/>
<dbReference type="InterPro" id="IPR000873">
    <property type="entry name" value="AMP-dep_synth/lig_dom"/>
</dbReference>
<reference evidence="6 7" key="1">
    <citation type="journal article" date="2011" name="Cell">
        <title>Insight into structure and assembly of the nuclear pore complex by utilizing the genome of a eukaryotic thermophile.</title>
        <authorList>
            <person name="Amlacher S."/>
            <person name="Sarges P."/>
            <person name="Flemming D."/>
            <person name="van Noort V."/>
            <person name="Kunze R."/>
            <person name="Devos D.P."/>
            <person name="Arumugam M."/>
            <person name="Bork P."/>
            <person name="Hurt E."/>
        </authorList>
    </citation>
    <scope>NUCLEOTIDE SEQUENCE [LARGE SCALE GENOMIC DNA]</scope>
    <source>
        <strain evidence="7">DSM 1495 / CBS 144.50 / IMI 039719</strain>
    </source>
</reference>
<dbReference type="eggNOG" id="KOG1178">
    <property type="taxonomic scope" value="Eukaryota"/>
</dbReference>